<name>A0AAG5DCC8_ANOAO</name>
<organism evidence="1 2">
    <name type="scientific">Anopheles atroparvus</name>
    <name type="common">European mosquito</name>
    <dbReference type="NCBI Taxonomy" id="41427"/>
    <lineage>
        <taxon>Eukaryota</taxon>
        <taxon>Metazoa</taxon>
        <taxon>Ecdysozoa</taxon>
        <taxon>Arthropoda</taxon>
        <taxon>Hexapoda</taxon>
        <taxon>Insecta</taxon>
        <taxon>Pterygota</taxon>
        <taxon>Neoptera</taxon>
        <taxon>Endopterygota</taxon>
        <taxon>Diptera</taxon>
        <taxon>Nematocera</taxon>
        <taxon>Culicoidea</taxon>
        <taxon>Culicidae</taxon>
        <taxon>Anophelinae</taxon>
        <taxon>Anopheles</taxon>
    </lineage>
</organism>
<accession>A0AAG5DCC8</accession>
<dbReference type="EnsemblMetazoa" id="ENSAATROPT009214">
    <property type="protein sequence ID" value="ENSAATROPP008333"/>
    <property type="gene ID" value="ENSAATROPG007506"/>
</dbReference>
<sequence length="90" mass="10019">DNKSDVSITRTKDLFTSALGWLLSSPSSSSRLGHRRFLKPRAASCASAFLCWRCVSRLVQIGRQCGWLYILDRVALFVPFPKLLISDSSG</sequence>
<protein>
    <submittedName>
        <fullName evidence="1">Uncharacterized protein</fullName>
    </submittedName>
</protein>
<reference evidence="1" key="1">
    <citation type="submission" date="2024-04" db="UniProtKB">
        <authorList>
            <consortium name="EnsemblMetazoa"/>
        </authorList>
    </citation>
    <scope>IDENTIFICATION</scope>
    <source>
        <strain evidence="1">EBRO</strain>
    </source>
</reference>
<dbReference type="AlphaFoldDB" id="A0AAG5DCC8"/>
<proteinExistence type="predicted"/>
<keyword evidence="2" id="KW-1185">Reference proteome</keyword>
<evidence type="ECO:0000313" key="2">
    <source>
        <dbReference type="Proteomes" id="UP000075880"/>
    </source>
</evidence>
<evidence type="ECO:0000313" key="1">
    <source>
        <dbReference type="EnsemblMetazoa" id="ENSAATROPP008333"/>
    </source>
</evidence>
<dbReference type="Proteomes" id="UP000075880">
    <property type="component" value="Unassembled WGS sequence"/>
</dbReference>